<evidence type="ECO:0000256" key="2">
    <source>
        <dbReference type="ARBA" id="ARBA00022723"/>
    </source>
</evidence>
<sequence>MSRIQDLPEDDKPREKMARLGASALDNAELLALFIGSGTAEKNAIEIGREILQHFGSLNALGAAGLDELLTSPGIGPARASKLAAAFELGARLAREQVAQTPLDSPERIHEAFAPQLAWLGHEKLLIAMVDSRLRHTGTIQISSGTLNETSAHPREVLRPVMLRNAYGFALIHNHPSGDPSPSSADREFTKRLIKASEILQLRFVDHVIIGRQDGGRSPYFSFREAGLF</sequence>
<keyword evidence="5" id="KW-0482">Metalloprotease</keyword>
<dbReference type="Gene3D" id="3.40.140.10">
    <property type="entry name" value="Cytidine Deaminase, domain 2"/>
    <property type="match status" value="1"/>
</dbReference>
<evidence type="ECO:0000259" key="7">
    <source>
        <dbReference type="PROSITE" id="PS50249"/>
    </source>
</evidence>
<keyword evidence="2" id="KW-0479">Metal-binding</keyword>
<protein>
    <submittedName>
        <fullName evidence="8">DNA repair protein RadC</fullName>
    </submittedName>
</protein>
<evidence type="ECO:0000313" key="8">
    <source>
        <dbReference type="EMBL" id="MFC7336996.1"/>
    </source>
</evidence>
<dbReference type="EMBL" id="JBHTBS010000003">
    <property type="protein sequence ID" value="MFC7336996.1"/>
    <property type="molecule type" value="Genomic_DNA"/>
</dbReference>
<dbReference type="InterPro" id="IPR025657">
    <property type="entry name" value="RadC_JAB"/>
</dbReference>
<proteinExistence type="inferred from homology"/>
<dbReference type="PANTHER" id="PTHR30471">
    <property type="entry name" value="DNA REPAIR PROTEIN RADC"/>
    <property type="match status" value="1"/>
</dbReference>
<dbReference type="RefSeq" id="WP_379710888.1">
    <property type="nucleotide sequence ID" value="NZ_JBHTBS010000003.1"/>
</dbReference>
<evidence type="ECO:0000256" key="3">
    <source>
        <dbReference type="ARBA" id="ARBA00022801"/>
    </source>
</evidence>
<dbReference type="PANTHER" id="PTHR30471:SF3">
    <property type="entry name" value="UPF0758 PROTEIN YEES-RELATED"/>
    <property type="match status" value="1"/>
</dbReference>
<keyword evidence="1" id="KW-0645">Protease</keyword>
<organism evidence="8 9">
    <name type="scientific">Haloferula chungangensis</name>
    <dbReference type="NCBI Taxonomy" id="1048331"/>
    <lineage>
        <taxon>Bacteria</taxon>
        <taxon>Pseudomonadati</taxon>
        <taxon>Verrucomicrobiota</taxon>
        <taxon>Verrucomicrobiia</taxon>
        <taxon>Verrucomicrobiales</taxon>
        <taxon>Verrucomicrobiaceae</taxon>
        <taxon>Haloferula</taxon>
    </lineage>
</organism>
<dbReference type="Proteomes" id="UP001596472">
    <property type="component" value="Unassembled WGS sequence"/>
</dbReference>
<dbReference type="InterPro" id="IPR020891">
    <property type="entry name" value="UPF0758_CS"/>
</dbReference>
<keyword evidence="4" id="KW-0862">Zinc</keyword>
<dbReference type="InterPro" id="IPR046778">
    <property type="entry name" value="UPF0758_N"/>
</dbReference>
<reference evidence="9" key="1">
    <citation type="journal article" date="2019" name="Int. J. Syst. Evol. Microbiol.">
        <title>The Global Catalogue of Microorganisms (GCM) 10K type strain sequencing project: providing services to taxonomists for standard genome sequencing and annotation.</title>
        <authorList>
            <consortium name="The Broad Institute Genomics Platform"/>
            <consortium name="The Broad Institute Genome Sequencing Center for Infectious Disease"/>
            <person name="Wu L."/>
            <person name="Ma J."/>
        </authorList>
    </citation>
    <scope>NUCLEOTIDE SEQUENCE [LARGE SCALE GENOMIC DNA]</scope>
    <source>
        <strain evidence="9">CGMCC 4.1467</strain>
    </source>
</reference>
<dbReference type="NCBIfam" id="NF000642">
    <property type="entry name" value="PRK00024.1"/>
    <property type="match status" value="1"/>
</dbReference>
<dbReference type="PROSITE" id="PS01302">
    <property type="entry name" value="UPF0758"/>
    <property type="match status" value="1"/>
</dbReference>
<evidence type="ECO:0000256" key="4">
    <source>
        <dbReference type="ARBA" id="ARBA00022833"/>
    </source>
</evidence>
<dbReference type="SUPFAM" id="SSF102712">
    <property type="entry name" value="JAB1/MPN domain"/>
    <property type="match status" value="1"/>
</dbReference>
<dbReference type="SUPFAM" id="SSF47781">
    <property type="entry name" value="RuvA domain 2-like"/>
    <property type="match status" value="1"/>
</dbReference>
<evidence type="ECO:0000256" key="6">
    <source>
        <dbReference type="RuleBase" id="RU003797"/>
    </source>
</evidence>
<gene>
    <name evidence="8" type="primary">radC</name>
    <name evidence="8" type="ORF">ACFQY0_07385</name>
</gene>
<dbReference type="InterPro" id="IPR010994">
    <property type="entry name" value="RuvA_2-like"/>
</dbReference>
<dbReference type="CDD" id="cd08071">
    <property type="entry name" value="MPN_DUF2466"/>
    <property type="match status" value="1"/>
</dbReference>
<dbReference type="Pfam" id="PF04002">
    <property type="entry name" value="RadC"/>
    <property type="match status" value="1"/>
</dbReference>
<evidence type="ECO:0000256" key="1">
    <source>
        <dbReference type="ARBA" id="ARBA00022670"/>
    </source>
</evidence>
<dbReference type="NCBIfam" id="TIGR00608">
    <property type="entry name" value="radc"/>
    <property type="match status" value="1"/>
</dbReference>
<feature type="domain" description="MPN" evidence="7">
    <location>
        <begin position="102"/>
        <end position="229"/>
    </location>
</feature>
<accession>A0ABW2L7D4</accession>
<comment type="caution">
    <text evidence="8">The sequence shown here is derived from an EMBL/GenBank/DDBJ whole genome shotgun (WGS) entry which is preliminary data.</text>
</comment>
<keyword evidence="3" id="KW-0378">Hydrolase</keyword>
<dbReference type="PROSITE" id="PS50249">
    <property type="entry name" value="MPN"/>
    <property type="match status" value="1"/>
</dbReference>
<comment type="similarity">
    <text evidence="6">Belongs to the UPF0758 family.</text>
</comment>
<dbReference type="Gene3D" id="1.10.150.20">
    <property type="entry name" value="5' to 3' exonuclease, C-terminal subdomain"/>
    <property type="match status" value="1"/>
</dbReference>
<evidence type="ECO:0000256" key="5">
    <source>
        <dbReference type="ARBA" id="ARBA00023049"/>
    </source>
</evidence>
<dbReference type="InterPro" id="IPR037518">
    <property type="entry name" value="MPN"/>
</dbReference>
<dbReference type="InterPro" id="IPR001405">
    <property type="entry name" value="UPF0758"/>
</dbReference>
<name>A0ABW2L7D4_9BACT</name>
<evidence type="ECO:0000313" key="9">
    <source>
        <dbReference type="Proteomes" id="UP001596472"/>
    </source>
</evidence>
<keyword evidence="9" id="KW-1185">Reference proteome</keyword>
<dbReference type="Pfam" id="PF20582">
    <property type="entry name" value="UPF0758_N"/>
    <property type="match status" value="1"/>
</dbReference>